<dbReference type="CDD" id="cd00764">
    <property type="entry name" value="Eukaryotic_PFK"/>
    <property type="match status" value="1"/>
</dbReference>
<keyword evidence="8 13" id="KW-0418">Kinase</keyword>
<dbReference type="InterPro" id="IPR000023">
    <property type="entry name" value="Phosphofructokinase_dom"/>
</dbReference>
<dbReference type="PROSITE" id="PS00433">
    <property type="entry name" value="PHOSPHOFRUCTOKINASE"/>
    <property type="match status" value="2"/>
</dbReference>
<feature type="binding site" evidence="13">
    <location>
        <position position="25"/>
    </location>
    <ligand>
        <name>ATP</name>
        <dbReference type="ChEBI" id="CHEBI:30616"/>
    </ligand>
</feature>
<dbReference type="FunFam" id="3.40.50.460:FF:000003">
    <property type="entry name" value="ATP-dependent 6-phosphofructokinase"/>
    <property type="match status" value="1"/>
</dbReference>
<dbReference type="HAMAP" id="MF_03184">
    <property type="entry name" value="Phosphofructokinase_I_E"/>
    <property type="match status" value="1"/>
</dbReference>
<feature type="binding site" description="in other chain" evidence="13">
    <location>
        <begin position="298"/>
        <end position="301"/>
    </location>
    <ligand>
        <name>substrate</name>
        <note>ligand shared between dimeric partners</note>
    </ligand>
</feature>
<feature type="compositionally biased region" description="Basic and acidic residues" evidence="14">
    <location>
        <begin position="2324"/>
        <end position="2336"/>
    </location>
</feature>
<dbReference type="InterPro" id="IPR035966">
    <property type="entry name" value="PKF_sf"/>
</dbReference>
<evidence type="ECO:0000256" key="7">
    <source>
        <dbReference type="ARBA" id="ARBA00022741"/>
    </source>
</evidence>
<feature type="binding site" description="in other chain" evidence="13">
    <location>
        <position position="264"/>
    </location>
    <ligand>
        <name>substrate</name>
        <note>ligand shared between dimeric partners</note>
    </ligand>
</feature>
<feature type="binding site" evidence="13">
    <location>
        <position position="654"/>
    </location>
    <ligand>
        <name>beta-D-fructose 2,6-bisphosphate</name>
        <dbReference type="ChEBI" id="CHEBI:58579"/>
        <note>allosteric activator; ligand shared between dimeric partners</note>
    </ligand>
</feature>
<evidence type="ECO:0000256" key="4">
    <source>
        <dbReference type="ARBA" id="ARBA00022533"/>
    </source>
</evidence>
<evidence type="ECO:0000256" key="5">
    <source>
        <dbReference type="ARBA" id="ARBA00022679"/>
    </source>
</evidence>
<dbReference type="InterPro" id="IPR015912">
    <property type="entry name" value="Phosphofructokinase_CS"/>
</dbReference>
<keyword evidence="7 13" id="KW-0547">Nucleotide-binding</keyword>
<dbReference type="Gene3D" id="3.40.50.460">
    <property type="entry name" value="Phosphofructokinase domain"/>
    <property type="match status" value="2"/>
</dbReference>
<gene>
    <name evidence="16" type="ORF">Q5P01_001764</name>
</gene>
<comment type="subcellular location">
    <subcellularLocation>
        <location evidence="13">Cytoplasm</location>
    </subcellularLocation>
</comment>
<feature type="binding site" description="in other chain" evidence="13">
    <location>
        <position position="628"/>
    </location>
    <ligand>
        <name>beta-D-fructose 2,6-bisphosphate</name>
        <dbReference type="ChEBI" id="CHEBI:58579"/>
        <note>allosteric activator; ligand shared between dimeric partners</note>
    </ligand>
</feature>
<dbReference type="FunFam" id="3.40.50.450:FF:000043">
    <property type="entry name" value="ATP-dependent 6-phosphofructokinase, platelet type"/>
    <property type="match status" value="1"/>
</dbReference>
<evidence type="ECO:0000256" key="9">
    <source>
        <dbReference type="ARBA" id="ARBA00022840"/>
    </source>
</evidence>
<feature type="region of interest" description="Disordered" evidence="14">
    <location>
        <begin position="2210"/>
        <end position="2336"/>
    </location>
</feature>
<keyword evidence="5 13" id="KW-0808">Transferase</keyword>
<feature type="domain" description="Peptidase C50" evidence="15">
    <location>
        <begin position="2794"/>
        <end position="2889"/>
    </location>
</feature>
<accession>A0AA88T341</accession>
<keyword evidence="6 13" id="KW-0479">Metal-binding</keyword>
<feature type="compositionally biased region" description="Basic and acidic residues" evidence="14">
    <location>
        <begin position="2232"/>
        <end position="2258"/>
    </location>
</feature>
<dbReference type="GO" id="GO:0070095">
    <property type="term" value="F:fructose-6-phosphate binding"/>
    <property type="evidence" value="ECO:0007669"/>
    <property type="project" value="TreeGrafter"/>
</dbReference>
<dbReference type="GO" id="GO:0006508">
    <property type="term" value="P:proteolysis"/>
    <property type="evidence" value="ECO:0007669"/>
    <property type="project" value="InterPro"/>
</dbReference>
<feature type="region of interest" description="C-terminal regulatory PFK domain 2" evidence="13">
    <location>
        <begin position="401"/>
        <end position="2969"/>
    </location>
</feature>
<feature type="active site" description="Proton acceptor" evidence="13">
    <location>
        <position position="166"/>
    </location>
</feature>
<feature type="binding site" description="in other chain" evidence="13">
    <location>
        <position position="734"/>
    </location>
    <ligand>
        <name>beta-D-fructose 2,6-bisphosphate</name>
        <dbReference type="ChEBI" id="CHEBI:58579"/>
        <note>allosteric activator; ligand shared between dimeric partners</note>
    </ligand>
</feature>
<dbReference type="InterPro" id="IPR041914">
    <property type="entry name" value="PFK_vert-type"/>
</dbReference>
<evidence type="ECO:0000259" key="15">
    <source>
        <dbReference type="PROSITE" id="PS51700"/>
    </source>
</evidence>
<feature type="binding site" description="in other chain" evidence="13">
    <location>
        <begin position="164"/>
        <end position="166"/>
    </location>
    <ligand>
        <name>substrate</name>
        <note>ligand shared between dimeric partners</note>
    </ligand>
</feature>
<evidence type="ECO:0000256" key="6">
    <source>
        <dbReference type="ARBA" id="ARBA00022723"/>
    </source>
</evidence>
<dbReference type="PANTHER" id="PTHR13697:SF56">
    <property type="entry name" value="ATP-DEPENDENT 6-PHOSPHOFRUCTOKINASE"/>
    <property type="match status" value="1"/>
</dbReference>
<comment type="function">
    <text evidence="13">Catalyzes the phosphorylation of D-fructose 6-phosphate to fructose 1,6-bisphosphate by ATP, the first committing step of glycolysis.</text>
</comment>
<dbReference type="InterPro" id="IPR009161">
    <property type="entry name" value="6-Pfructokinase_euk"/>
</dbReference>
<evidence type="ECO:0000256" key="8">
    <source>
        <dbReference type="ARBA" id="ARBA00022777"/>
    </source>
</evidence>
<dbReference type="GO" id="GO:0030388">
    <property type="term" value="P:fructose 1,6-bisphosphate metabolic process"/>
    <property type="evidence" value="ECO:0007669"/>
    <property type="project" value="TreeGrafter"/>
</dbReference>
<dbReference type="GO" id="GO:0016020">
    <property type="term" value="C:membrane"/>
    <property type="evidence" value="ECO:0007669"/>
    <property type="project" value="TreeGrafter"/>
</dbReference>
<dbReference type="SUPFAM" id="SSF48452">
    <property type="entry name" value="TPR-like"/>
    <property type="match status" value="1"/>
</dbReference>
<comment type="cofactor">
    <cofactor evidence="1 13">
        <name>Mg(2+)</name>
        <dbReference type="ChEBI" id="CHEBI:18420"/>
    </cofactor>
</comment>
<feature type="binding site" evidence="13">
    <location>
        <begin position="118"/>
        <end position="121"/>
    </location>
    <ligand>
        <name>ATP</name>
        <dbReference type="ChEBI" id="CHEBI:30616"/>
    </ligand>
</feature>
<dbReference type="Gene3D" id="1.25.40.10">
    <property type="entry name" value="Tetratricopeptide repeat domain"/>
    <property type="match status" value="1"/>
</dbReference>
<dbReference type="Pfam" id="PF03568">
    <property type="entry name" value="Separin_C"/>
    <property type="match status" value="1"/>
</dbReference>
<dbReference type="GO" id="GO:0004197">
    <property type="term" value="F:cysteine-type endopeptidase activity"/>
    <property type="evidence" value="ECO:0007669"/>
    <property type="project" value="InterPro"/>
</dbReference>
<feature type="binding site" evidence="13">
    <location>
        <position position="201"/>
    </location>
    <ligand>
        <name>substrate</name>
        <note>ligand shared between dimeric partners</note>
    </ligand>
</feature>
<dbReference type="SUPFAM" id="SSF53784">
    <property type="entry name" value="Phosphofructokinase"/>
    <property type="match status" value="2"/>
</dbReference>
<keyword evidence="3 13" id="KW-0963">Cytoplasm</keyword>
<dbReference type="GO" id="GO:0046872">
    <property type="term" value="F:metal ion binding"/>
    <property type="evidence" value="ECO:0007669"/>
    <property type="project" value="UniProtKB-KW"/>
</dbReference>
<feature type="binding site" description="in other chain" evidence="13">
    <location>
        <begin position="527"/>
        <end position="531"/>
    </location>
    <ligand>
        <name>beta-D-fructose 2,6-bisphosphate</name>
        <dbReference type="ChEBI" id="CHEBI:58579"/>
        <note>allosteric activator; ligand shared between dimeric partners</note>
    </ligand>
</feature>
<comment type="similarity">
    <text evidence="13">Belongs to the phosphofructokinase type A (PFKA) family. ATP-dependent PFK group I subfamily. Eukaryotic two domain clade 'E' sub-subfamily.</text>
</comment>
<comment type="caution">
    <text evidence="13">Lacks conserved residue(s) required for the propagation of feature annotation.</text>
</comment>
<feature type="binding site" description="in other chain" evidence="13">
    <location>
        <position position="470"/>
    </location>
    <ligand>
        <name>beta-D-fructose 2,6-bisphosphate</name>
        <dbReference type="ChEBI" id="CHEBI:58579"/>
        <note>allosteric activator; ligand shared between dimeric partners</note>
    </ligand>
</feature>
<feature type="binding site" evidence="13">
    <location>
        <position position="119"/>
    </location>
    <ligand>
        <name>Mg(2+)</name>
        <dbReference type="ChEBI" id="CHEBI:18420"/>
        <note>catalytic</note>
    </ligand>
</feature>
<feature type="binding site" evidence="13">
    <location>
        <begin position="88"/>
        <end position="89"/>
    </location>
    <ligand>
        <name>ATP</name>
        <dbReference type="ChEBI" id="CHEBI:30616"/>
    </ligand>
</feature>
<feature type="region of interest" description="N-terminal catalytic PFK domain 1" evidence="13">
    <location>
        <begin position="1"/>
        <end position="390"/>
    </location>
</feature>
<evidence type="ECO:0000256" key="10">
    <source>
        <dbReference type="ARBA" id="ARBA00022842"/>
    </source>
</evidence>
<dbReference type="GO" id="GO:0003872">
    <property type="term" value="F:6-phosphofructokinase activity"/>
    <property type="evidence" value="ECO:0007669"/>
    <property type="project" value="UniProtKB-UniRule"/>
</dbReference>
<dbReference type="GO" id="GO:0042802">
    <property type="term" value="F:identical protein binding"/>
    <property type="evidence" value="ECO:0007669"/>
    <property type="project" value="TreeGrafter"/>
</dbReference>
<evidence type="ECO:0000256" key="3">
    <source>
        <dbReference type="ARBA" id="ARBA00022490"/>
    </source>
</evidence>
<dbReference type="GO" id="GO:0061621">
    <property type="term" value="P:canonical glycolysis"/>
    <property type="evidence" value="ECO:0007669"/>
    <property type="project" value="TreeGrafter"/>
</dbReference>
<dbReference type="PANTHER" id="PTHR13697">
    <property type="entry name" value="PHOSPHOFRUCTOKINASE"/>
    <property type="match status" value="1"/>
</dbReference>
<dbReference type="InterPro" id="IPR022953">
    <property type="entry name" value="ATP_PFK"/>
</dbReference>
<dbReference type="Proteomes" id="UP001187415">
    <property type="component" value="Unassembled WGS sequence"/>
</dbReference>
<evidence type="ECO:0000313" key="16">
    <source>
        <dbReference type="EMBL" id="KAK2862231.1"/>
    </source>
</evidence>
<dbReference type="PROSITE" id="PS51700">
    <property type="entry name" value="SEPARIN"/>
    <property type="match status" value="1"/>
</dbReference>
<feature type="compositionally biased region" description="Basic and acidic residues" evidence="14">
    <location>
        <begin position="2272"/>
        <end position="2282"/>
    </location>
</feature>
<feature type="binding site" description="in other chain" evidence="13">
    <location>
        <begin position="208"/>
        <end position="210"/>
    </location>
    <ligand>
        <name>substrate</name>
        <note>ligand shared between dimeric partners</note>
    </ligand>
</feature>
<evidence type="ECO:0000256" key="13">
    <source>
        <dbReference type="HAMAP-Rule" id="MF_03184"/>
    </source>
</evidence>
<organism evidence="16 17">
    <name type="scientific">Channa striata</name>
    <name type="common">Snakehead murrel</name>
    <name type="synonym">Ophicephalus striatus</name>
    <dbReference type="NCBI Taxonomy" id="64152"/>
    <lineage>
        <taxon>Eukaryota</taxon>
        <taxon>Metazoa</taxon>
        <taxon>Chordata</taxon>
        <taxon>Craniata</taxon>
        <taxon>Vertebrata</taxon>
        <taxon>Euteleostomi</taxon>
        <taxon>Actinopterygii</taxon>
        <taxon>Neopterygii</taxon>
        <taxon>Teleostei</taxon>
        <taxon>Neoteleostei</taxon>
        <taxon>Acanthomorphata</taxon>
        <taxon>Anabantaria</taxon>
        <taxon>Anabantiformes</taxon>
        <taxon>Channoidei</taxon>
        <taxon>Channidae</taxon>
        <taxon>Channa</taxon>
    </lineage>
</organism>
<sequence>MAQTAPIDPTRLGEGRAIAVLTSGGDAQGMNAAVRATVRVGIYTGAKVFFVHEGYQGLVDGGDNIRLATWESVSMMLQLGGTVIGSARCQDFRTKEGRTKAAFNLVKLGITNLCVIGGDGSLTGANQFRTEWSELLADLLKAGKITTNEAKCSSHLNIVGMVGSIDNDFCGTDMTIGTDSALHRIIEIVDAITTTAQSHQRTFILEVMGRHCGYLALVTALACGADWVFIPEMPPDDGWEEHLSRRLREQRGRGSRLNIIIVAEGAMDRSGKPITCDHIKQFISKKLGFDTRTTILGHVQRGGTPSAFDRILASRMGVEAVMALLEATPDTPACVVSLSGNMAVRLPLMECVQVTKDVTTAMAEGRFEEAVKLRGKSFENNWNTYKMLAHVRPPETKSNINIAIVNVGAPCAGMNAAVRSAVRIGLLQGHQMLAVHDGFDGLAQGMIEPIGWSGVAGWTGKGGSMLGTKRSLPHEFMEEISLSITKFNIHAMVIIGGFEAFVGGMEMVQAREKYEELCIPLVVVPATVSNNIPGTDFSIGTDTALNTITMTCDRIKQSAAGTKRRVFIVETMGGHCGYLATMAGLASGADAAYIYEEPFNIHDLEVNVEHLVEKMKTTVKRGLILRNEKCNANYTTDFIFNLYSEEGKGVFDCRKNVLGHMQQGGTPSPFDRNFATKMGVKSVLWLTEKLKECYRHGRIFANSPDSACVLGMRKRSLVFQPLAELKDQTDFEHRIPKHQWWLRLRPILKILAKYKINLDTSEKTVMEHVIKKRGLVPQKLLSKTVRGGWCWVQRPLTSIFDMKCLKVEEYIKRTASLKETELLLQELQNYVRTGPGIQGRTLCDRVIRACNHQLGVGSPNSDHVSHLVKLVEISLHGYNISEAQVPQSTLYMEKIIFHIIKKLSSLEAHSLCSHVAGLLYSRLKPAQQAEDYCILLRSCFSVLWSGMAAAKDRKIVNPRDKLHCQMQALSFLLLLKTETPAFSKAPMYTEDALTEFERSCETVTRDDASFVLQEVHTLFNRYCTFGRDCEGDLAKQYIETLYVLSEMVLMAVKVLCVAGHYDLASTLLSEIEKKMQECGNSQCIALLLGKWAVNLHATIKSGEDNAQGLTQCARVLRSLSMDLGDQEAHAVLEGCGLVVWVVESSQKKSLSGPVLLAWFAFLEEHQKQIIQMLNKNSSCQAEGGRLQRALCFSMYQGYVSAYESMLSSQLENSDTLDRVLLYCQATAGQMMNELRKLPSENLLIKAVIAVSNLACGLYNKCLYDQAFLLIEILCRDLLKSCPTSLSIERLSRPFMLAVQTSRRAGQLERALDWVILWLRALGDEITSHMAQPVSLWVKTKIDAARNSEEDIRLRTLRDGFSPDVPEEGVMLCLLDEEIRAYKDVAGDTAQERYNTLCDLLDICHEESSHTHLRAVYLCEMAQVVCFQDFSEQTDCTAVDFTLEALKLLEEEPETPENSDRLHDNKAHAFLWLYICTLEKNLQEAIEKDNKLRELREQTHSLANPIATNDFDYEDKQKTQDSIQVYEDLHFNLTAENMCKPLEQALDEWSTLLKSEVLPSVRNHRQTCSSIGLTAALFRLMGKPVKALEAYQLAIKLSRHLADTHGCANFLCQSASLLLEIGSPELALTQLENAEKILTSDATAEGPSPLSMLAILLQAQYCYSTGQVDRGVPYLCRVLKEVNEQKQSKSWYLLRARALQTCCSYLSLDTAALPQMQRSLITQFGINSPDTAIYESLKLLCSLLVTLVGRGLYGTNSSSSDVRFIDQGDNLVLKWQLLSELLNCSMKIVTIRSNCGAINDARLQCLEALKLATKLQALSQCAELLVIKAELELMQGEREESGFDLEKVRHILDLCTDFSDQVKRAEVKIKPRKGRPAQKSQTPIPPLEDDSKGVLSTRWNGKEPVVKNLANSPSLKAQPHRWLSSLAHETNCECPCCSEPCLGRATARWAAAQADLVLQMNPNESKVSLKLQWDTLARCESITAKLGAKLEKLFVSCGLPKGLSKPSLMQDVMGRVYLRMAMSGLEPRLNKISSVWKILEAGFSFVDSTPSPVLRPVRAGLQATKAMISLITLASKKGCIPEELFSNAWTWNAPNEKDLKSEEKTVQSSNLLKKPKDSIKNPDMRDTTKTRVVNPKIKKGSTSTSTSKGKGIAPMTPVMVKTKSTVQELGSFNFNTMVPTFCFTPIQKVKASVQKAPRTAPKLHFQVYEELSPMQDKAPPVPAAPRRSKKSRFKVEFSDESDSEAKTKPEPKDKTDVPKKRTTTRKAASNAKKASDSPVEKVAAKRQGRVKKRNEVSQGASSEDDVTTVCQPASTRRGRARRQLSRAEAETVEEPDKMRSIEEETNEVMDISIEQLRTSDVETEDNPASRKISDFDFEVLRRDMGCTFERDDLPEVRNKGRLRECPQTHLPHSNIKPDNLSLEDVQSLLRSAWLSFQHFPSPTMYPTLCSLLALTIGQKDPVTTAMLHTQALGLTSRHRTIRHLASCLRKLRKTHEDLVEKMDAVNLNNSSSTESKIATTQRLSQLENIFSFPTADFSSFPLNHCQEFVNQLQRLPPGITVCVMSLLGVKPGEMGNGIILSRLEKRSAPVTVHISTSKQLHPISWLVQEMDNIQVEQKVVSCVSEKAKWWEGRRALDSRVERVLKEMEALLGCWKSFLLPLSSDPDIFKQTQRLCEALSAKGVTVSKEMMQAVLSASPVLSREDLQRFARGLSPLWDVECEQLLYTAVSQLKYREEPVGHVVLILDKYLQKLPWESISIMKSCSVSRMPSLQSLIRLSIQKETDCQSILKHGVDVKQVFYVLDPDANLGNSQEKFKDWFSSKLDWEGVCGVAPNSSRLEEAVATKDLYIYVGHGAGARFLNSQALLNRQMRAASLLFGCSSAALAVRGDQEGHGIILNYLISGCPFVLGNLWDVTDRDIDRFTKALLESWLDAGSGAPLLDHMGSSRQATHLKHLIGAAPIVYGLPVHLQ</sequence>
<dbReference type="GO" id="GO:0005524">
    <property type="term" value="F:ATP binding"/>
    <property type="evidence" value="ECO:0007669"/>
    <property type="project" value="UniProtKB-KW"/>
</dbReference>
<evidence type="ECO:0000313" key="17">
    <source>
        <dbReference type="Proteomes" id="UP001187415"/>
    </source>
</evidence>
<dbReference type="GO" id="GO:0006002">
    <property type="term" value="P:fructose 6-phosphate metabolic process"/>
    <property type="evidence" value="ECO:0007669"/>
    <property type="project" value="InterPro"/>
</dbReference>
<evidence type="ECO:0000256" key="11">
    <source>
        <dbReference type="ARBA" id="ARBA00023152"/>
    </source>
</evidence>
<evidence type="ECO:0000256" key="1">
    <source>
        <dbReference type="ARBA" id="ARBA00001946"/>
    </source>
</evidence>
<dbReference type="EC" id="2.7.1.11" evidence="13"/>
<dbReference type="Gene3D" id="3.40.50.450">
    <property type="match status" value="2"/>
</dbReference>
<comment type="subunit">
    <text evidence="13">Homo- and heterotetramers.</text>
</comment>
<comment type="pathway">
    <text evidence="2 13">Carbohydrate degradation; glycolysis; D-glyceraldehyde 3-phosphate and glycerone phosphate from D-glucose: step 3/4.</text>
</comment>
<comment type="caution">
    <text evidence="16">The sequence shown here is derived from an EMBL/GenBank/DDBJ whole genome shotgun (WGS) entry which is preliminary data.</text>
</comment>
<comment type="activity regulation">
    <text evidence="13">Allosterically activated by ADP, AMP, or fructose 2,6-bisphosphate, and allosterically inhibited by ATP or citrate.</text>
</comment>
<evidence type="ECO:0000256" key="12">
    <source>
        <dbReference type="ARBA" id="ARBA00048070"/>
    </source>
</evidence>
<evidence type="ECO:0000256" key="2">
    <source>
        <dbReference type="ARBA" id="ARBA00004679"/>
    </source>
</evidence>
<dbReference type="EMBL" id="JAUPFM010000001">
    <property type="protein sequence ID" value="KAK2862231.1"/>
    <property type="molecule type" value="Genomic_DNA"/>
</dbReference>
<keyword evidence="17" id="KW-1185">Reference proteome</keyword>
<keyword evidence="10 13" id="KW-0460">Magnesium</keyword>
<reference evidence="16" key="1">
    <citation type="submission" date="2023-07" db="EMBL/GenBank/DDBJ databases">
        <title>Chromosome-level Genome Assembly of Striped Snakehead (Channa striata).</title>
        <authorList>
            <person name="Liu H."/>
        </authorList>
    </citation>
    <scope>NUCLEOTIDE SEQUENCE</scope>
    <source>
        <strain evidence="16">Gz</strain>
        <tissue evidence="16">Muscle</tissue>
    </source>
</reference>
<keyword evidence="4 13" id="KW-0021">Allosteric enzyme</keyword>
<keyword evidence="11 13" id="KW-0324">Glycolysis</keyword>
<feature type="binding site" description="in other chain" evidence="13">
    <location>
        <begin position="572"/>
        <end position="574"/>
    </location>
    <ligand>
        <name>beta-D-fructose 2,6-bisphosphate</name>
        <dbReference type="ChEBI" id="CHEBI:58579"/>
        <note>allosteric activator; ligand shared between dimeric partners</note>
    </ligand>
</feature>
<dbReference type="Pfam" id="PF00365">
    <property type="entry name" value="PFK"/>
    <property type="match status" value="2"/>
</dbReference>
<dbReference type="InterPro" id="IPR030397">
    <property type="entry name" value="SEPARIN_core_dom"/>
</dbReference>
<dbReference type="GO" id="GO:0005945">
    <property type="term" value="C:6-phosphofructokinase complex"/>
    <property type="evidence" value="ECO:0007669"/>
    <property type="project" value="TreeGrafter"/>
</dbReference>
<dbReference type="GO" id="GO:0048029">
    <property type="term" value="F:monosaccharide binding"/>
    <property type="evidence" value="ECO:0007669"/>
    <property type="project" value="TreeGrafter"/>
</dbReference>
<comment type="catalytic activity">
    <reaction evidence="12 13">
        <text>beta-D-fructose 6-phosphate + ATP = beta-D-fructose 1,6-bisphosphate + ADP + H(+)</text>
        <dbReference type="Rhea" id="RHEA:16109"/>
        <dbReference type="ChEBI" id="CHEBI:15378"/>
        <dbReference type="ChEBI" id="CHEBI:30616"/>
        <dbReference type="ChEBI" id="CHEBI:32966"/>
        <dbReference type="ChEBI" id="CHEBI:57634"/>
        <dbReference type="ChEBI" id="CHEBI:456216"/>
        <dbReference type="EC" id="2.7.1.11"/>
    </reaction>
</comment>
<name>A0AA88T341_CHASR</name>
<dbReference type="NCBIfam" id="TIGR02478">
    <property type="entry name" value="6PF1K_euk"/>
    <property type="match status" value="1"/>
</dbReference>
<dbReference type="InterPro" id="IPR011990">
    <property type="entry name" value="TPR-like_helical_dom_sf"/>
</dbReference>
<feature type="region of interest" description="Disordered" evidence="14">
    <location>
        <begin position="1869"/>
        <end position="1892"/>
    </location>
</feature>
<feature type="binding site" evidence="13">
    <location>
        <position position="565"/>
    </location>
    <ligand>
        <name>beta-D-fructose 2,6-bisphosphate</name>
        <dbReference type="ChEBI" id="CHEBI:58579"/>
        <note>allosteric activator; ligand shared between dimeric partners</note>
    </ligand>
</feature>
<keyword evidence="9 13" id="KW-0067">ATP-binding</keyword>
<dbReference type="PRINTS" id="PR00476">
    <property type="entry name" value="PHFRCTKINASE"/>
</dbReference>
<proteinExistence type="inferred from homology"/>
<dbReference type="FunFam" id="3.40.50.460:FF:000001">
    <property type="entry name" value="ATP-dependent 6-phosphofructokinase"/>
    <property type="match status" value="1"/>
</dbReference>
<feature type="binding site" evidence="13">
    <location>
        <position position="292"/>
    </location>
    <ligand>
        <name>substrate</name>
        <note>ligand shared between dimeric partners</note>
    </ligand>
</feature>
<protein>
    <recommendedName>
        <fullName evidence="13">ATP-dependent 6-phosphofructokinase</fullName>
        <shortName evidence="13">ATP-PFK</shortName>
        <shortName evidence="13">Phosphofructokinase</shortName>
        <ecNumber evidence="13">2.7.1.11</ecNumber>
    </recommendedName>
    <alternativeName>
        <fullName evidence="13">Phosphohexokinase</fullName>
    </alternativeName>
</protein>
<dbReference type="GO" id="GO:0016208">
    <property type="term" value="F:AMP binding"/>
    <property type="evidence" value="ECO:0007669"/>
    <property type="project" value="TreeGrafter"/>
</dbReference>
<feature type="binding site" description="in other chain" evidence="13">
    <location>
        <begin position="660"/>
        <end position="663"/>
    </location>
    <ligand>
        <name>beta-D-fructose 2,6-bisphosphate</name>
        <dbReference type="ChEBI" id="CHEBI:58579"/>
        <note>allosteric activator; ligand shared between dimeric partners</note>
    </ligand>
</feature>
<evidence type="ECO:0000256" key="14">
    <source>
        <dbReference type="SAM" id="MobiDB-lite"/>
    </source>
</evidence>